<dbReference type="PATRIC" id="fig|1608994.3.peg.3440"/>
<dbReference type="AlphaFoldDB" id="A0A0J6ILI5"/>
<protein>
    <recommendedName>
        <fullName evidence="8">Cytosine-specific methyltransferase</fullName>
        <ecNumber evidence="8">2.1.1.37</ecNumber>
    </recommendedName>
</protein>
<gene>
    <name evidence="9" type="ORF">TU86_13920</name>
</gene>
<evidence type="ECO:0000313" key="9">
    <source>
        <dbReference type="EMBL" id="KMN13168.1"/>
    </source>
</evidence>
<evidence type="ECO:0000256" key="6">
    <source>
        <dbReference type="PROSITE-ProRule" id="PRU01016"/>
    </source>
</evidence>
<dbReference type="GO" id="GO:0032259">
    <property type="term" value="P:methylation"/>
    <property type="evidence" value="ECO:0007669"/>
    <property type="project" value="UniProtKB-KW"/>
</dbReference>
<dbReference type="InterPro" id="IPR018117">
    <property type="entry name" value="C5_DNA_meth_AS"/>
</dbReference>
<comment type="catalytic activity">
    <reaction evidence="5 8">
        <text>a 2'-deoxycytidine in DNA + S-adenosyl-L-methionine = a 5-methyl-2'-deoxycytidine in DNA + S-adenosyl-L-homocysteine + H(+)</text>
        <dbReference type="Rhea" id="RHEA:13681"/>
        <dbReference type="Rhea" id="RHEA-COMP:11369"/>
        <dbReference type="Rhea" id="RHEA-COMP:11370"/>
        <dbReference type="ChEBI" id="CHEBI:15378"/>
        <dbReference type="ChEBI" id="CHEBI:57856"/>
        <dbReference type="ChEBI" id="CHEBI:59789"/>
        <dbReference type="ChEBI" id="CHEBI:85452"/>
        <dbReference type="ChEBI" id="CHEBI:85454"/>
        <dbReference type="EC" id="2.1.1.37"/>
    </reaction>
</comment>
<sequence length="525" mass="59357">MNYIELFAGCGGLSLGLKSVGFDLLMANELSPMAAESYAYNFFKEDVDAQSKAEKPALKRTLWLNSRYPLSDLKLRLREDPRKSPPLGEGYSDLEGNERKLKGSLVVGSIITLNRWLEGKPDVRESLKSGFGDRGVDLVSGGPPCQSFSMAGLRRMDCEKNSLPWEFAKFTESVQPKIVLLENVTGILRPFKDDLGNSHYAWFELAKAFSVIGYVPLCLHVNAKYAGVPQNRPRFILMGVRKDFYDKLVPTFNESEKVLFSQPLSFFEQAKEGKELPYSALDYRDVVNLDDLQLFKNSFLAPLVAFNSRFVTVKDAIDDLRTSSDSEGRFAKDIAKIFGKTLPNREMANHALRSNGDLVRRRFRLYQVLQKVGNDTRKKIVTILKGETVELTDADWKKLSQFDYLIESNEYVTFERKSDFMDFLQRHPTKKQTQKALIADQPAPAALSIPDDACHYHHDELRTLSVREMARIQSFPDSFELRSKVTTGGQMRSFEVPQYTQVGNAVPPLLGRALGQAVSELLSRV</sequence>
<evidence type="ECO:0000313" key="10">
    <source>
        <dbReference type="Proteomes" id="UP000036325"/>
    </source>
</evidence>
<dbReference type="SUPFAM" id="SSF53335">
    <property type="entry name" value="S-adenosyl-L-methionine-dependent methyltransferases"/>
    <property type="match status" value="1"/>
</dbReference>
<evidence type="ECO:0000256" key="3">
    <source>
        <dbReference type="ARBA" id="ARBA00022691"/>
    </source>
</evidence>
<dbReference type="EC" id="2.1.1.37" evidence="8"/>
<dbReference type="PRINTS" id="PR00105">
    <property type="entry name" value="C5METTRFRASE"/>
</dbReference>
<evidence type="ECO:0000256" key="2">
    <source>
        <dbReference type="ARBA" id="ARBA00022679"/>
    </source>
</evidence>
<dbReference type="InterPro" id="IPR029063">
    <property type="entry name" value="SAM-dependent_MTases_sf"/>
</dbReference>
<dbReference type="Proteomes" id="UP000036325">
    <property type="component" value="Unassembled WGS sequence"/>
</dbReference>
<dbReference type="PROSITE" id="PS00094">
    <property type="entry name" value="C5_MTASE_1"/>
    <property type="match status" value="1"/>
</dbReference>
<keyword evidence="3 6" id="KW-0949">S-adenosyl-L-methionine</keyword>
<dbReference type="GO" id="GO:0009307">
    <property type="term" value="P:DNA restriction-modification system"/>
    <property type="evidence" value="ECO:0007669"/>
    <property type="project" value="UniProtKB-KW"/>
</dbReference>
<proteinExistence type="inferred from homology"/>
<dbReference type="PROSITE" id="PS51679">
    <property type="entry name" value="SAM_MT_C5"/>
    <property type="match status" value="1"/>
</dbReference>
<dbReference type="InterPro" id="IPR001525">
    <property type="entry name" value="C5_MeTfrase"/>
</dbReference>
<dbReference type="GO" id="GO:0003886">
    <property type="term" value="F:DNA (cytosine-5-)-methyltransferase activity"/>
    <property type="evidence" value="ECO:0007669"/>
    <property type="project" value="UniProtKB-EC"/>
</dbReference>
<dbReference type="STRING" id="1608994.TU86_13920"/>
<dbReference type="PANTHER" id="PTHR10629">
    <property type="entry name" value="CYTOSINE-SPECIFIC METHYLTRANSFERASE"/>
    <property type="match status" value="1"/>
</dbReference>
<dbReference type="GO" id="GO:0003677">
    <property type="term" value="F:DNA binding"/>
    <property type="evidence" value="ECO:0007669"/>
    <property type="project" value="TreeGrafter"/>
</dbReference>
<comment type="similarity">
    <text evidence="6 7">Belongs to the class I-like SAM-binding methyltransferase superfamily. C5-methyltransferase family.</text>
</comment>
<accession>A0A0J6ILI5</accession>
<dbReference type="PANTHER" id="PTHR10629:SF52">
    <property type="entry name" value="DNA (CYTOSINE-5)-METHYLTRANSFERASE 1"/>
    <property type="match status" value="1"/>
</dbReference>
<keyword evidence="4" id="KW-0680">Restriction system</keyword>
<dbReference type="OrthoDB" id="9813719at2"/>
<keyword evidence="2 6" id="KW-0808">Transferase</keyword>
<dbReference type="NCBIfam" id="TIGR00675">
    <property type="entry name" value="dcm"/>
    <property type="match status" value="1"/>
</dbReference>
<evidence type="ECO:0000256" key="4">
    <source>
        <dbReference type="ARBA" id="ARBA00022747"/>
    </source>
</evidence>
<dbReference type="InterPro" id="IPR031303">
    <property type="entry name" value="C5_meth_CS"/>
</dbReference>
<organism evidence="9 10">
    <name type="scientific">Pseudomonas weihenstephanensis</name>
    <dbReference type="NCBI Taxonomy" id="1608994"/>
    <lineage>
        <taxon>Bacteria</taxon>
        <taxon>Pseudomonadati</taxon>
        <taxon>Pseudomonadota</taxon>
        <taxon>Gammaproteobacteria</taxon>
        <taxon>Pseudomonadales</taxon>
        <taxon>Pseudomonadaceae</taxon>
        <taxon>Pseudomonas</taxon>
    </lineage>
</organism>
<dbReference type="Gene3D" id="3.40.50.150">
    <property type="entry name" value="Vaccinia Virus protein VP39"/>
    <property type="match status" value="1"/>
</dbReference>
<dbReference type="GO" id="GO:0044027">
    <property type="term" value="P:negative regulation of gene expression via chromosomal CpG island methylation"/>
    <property type="evidence" value="ECO:0007669"/>
    <property type="project" value="TreeGrafter"/>
</dbReference>
<dbReference type="RefSeq" id="WP_048364896.1">
    <property type="nucleotide sequence ID" value="NZ_JYLF01000005.1"/>
</dbReference>
<evidence type="ECO:0000256" key="8">
    <source>
        <dbReference type="RuleBase" id="RU000417"/>
    </source>
</evidence>
<dbReference type="EMBL" id="JYLF01000005">
    <property type="protein sequence ID" value="KMN13168.1"/>
    <property type="molecule type" value="Genomic_DNA"/>
</dbReference>
<evidence type="ECO:0000256" key="5">
    <source>
        <dbReference type="ARBA" id="ARBA00047422"/>
    </source>
</evidence>
<keyword evidence="1 6" id="KW-0489">Methyltransferase</keyword>
<dbReference type="Pfam" id="PF00145">
    <property type="entry name" value="DNA_methylase"/>
    <property type="match status" value="2"/>
</dbReference>
<dbReference type="Gene3D" id="3.90.120.10">
    <property type="entry name" value="DNA Methylase, subunit A, domain 2"/>
    <property type="match status" value="1"/>
</dbReference>
<evidence type="ECO:0000256" key="7">
    <source>
        <dbReference type="RuleBase" id="RU000416"/>
    </source>
</evidence>
<feature type="active site" evidence="6">
    <location>
        <position position="145"/>
    </location>
</feature>
<comment type="caution">
    <text evidence="9">The sequence shown here is derived from an EMBL/GenBank/DDBJ whole genome shotgun (WGS) entry which is preliminary data.</text>
</comment>
<reference evidence="9 10" key="1">
    <citation type="submission" date="2015-02" db="EMBL/GenBank/DDBJ databases">
        <title>Pseudomonas helleri sp. nov. and Pseudomonas weihenstephanensis sp. nov., isolated from raw cows milk.</title>
        <authorList>
            <person name="von Neubeck M."/>
            <person name="Huptas C."/>
            <person name="Wenning M."/>
            <person name="Scherer S."/>
        </authorList>
    </citation>
    <scope>NUCLEOTIDE SEQUENCE [LARGE SCALE GENOMIC DNA]</scope>
    <source>
        <strain evidence="9 10">DSM 29166</strain>
    </source>
</reference>
<dbReference type="InterPro" id="IPR050390">
    <property type="entry name" value="C5-Methyltransferase"/>
</dbReference>
<name>A0A0J6ILI5_9PSED</name>
<evidence type="ECO:0000256" key="1">
    <source>
        <dbReference type="ARBA" id="ARBA00022603"/>
    </source>
</evidence>
<dbReference type="PROSITE" id="PS00095">
    <property type="entry name" value="C5_MTASE_2"/>
    <property type="match status" value="1"/>
</dbReference>